<sequence>MSRQKSPTLSVPFPWGRSALLSYGGGFAMAPFVSFVDPWFWILSHQALRRSMGRGMQKRRPNALTFAHLLIDVPFIHFPCQSQYPRGEKRVRRGRTRQNATLQHQIARVLGCRVLCWCRRVTAVCHYRAGPALVIVYHCKHPLRTAQPSPSWCQADTTVKLLIVETLRTALPHGSLACLLDMDLVGPSSSGGMGEKVCRGFLIHLSWYGRLDVDHARR</sequence>
<feature type="transmembrane region" description="Helical" evidence="1">
    <location>
        <begin position="20"/>
        <end position="42"/>
    </location>
</feature>
<accession>A0AAJ0MHZ1</accession>
<dbReference type="AlphaFoldDB" id="A0AAJ0MHZ1"/>
<keyword evidence="1" id="KW-1133">Transmembrane helix</keyword>
<gene>
    <name evidence="2" type="ORF">B0T25DRAFT_109569</name>
</gene>
<dbReference type="EMBL" id="JAUIQD010000002">
    <property type="protein sequence ID" value="KAK3359779.1"/>
    <property type="molecule type" value="Genomic_DNA"/>
</dbReference>
<reference evidence="2" key="1">
    <citation type="journal article" date="2023" name="Mol. Phylogenet. Evol.">
        <title>Genome-scale phylogeny and comparative genomics of the fungal order Sordariales.</title>
        <authorList>
            <person name="Hensen N."/>
            <person name="Bonometti L."/>
            <person name="Westerberg I."/>
            <person name="Brannstrom I.O."/>
            <person name="Guillou S."/>
            <person name="Cros-Aarteil S."/>
            <person name="Calhoun S."/>
            <person name="Haridas S."/>
            <person name="Kuo A."/>
            <person name="Mondo S."/>
            <person name="Pangilinan J."/>
            <person name="Riley R."/>
            <person name="LaButti K."/>
            <person name="Andreopoulos B."/>
            <person name="Lipzen A."/>
            <person name="Chen C."/>
            <person name="Yan M."/>
            <person name="Daum C."/>
            <person name="Ng V."/>
            <person name="Clum A."/>
            <person name="Steindorff A."/>
            <person name="Ohm R.A."/>
            <person name="Martin F."/>
            <person name="Silar P."/>
            <person name="Natvig D.O."/>
            <person name="Lalanne C."/>
            <person name="Gautier V."/>
            <person name="Ament-Velasquez S.L."/>
            <person name="Kruys A."/>
            <person name="Hutchinson M.I."/>
            <person name="Powell A.J."/>
            <person name="Barry K."/>
            <person name="Miller A.N."/>
            <person name="Grigoriev I.V."/>
            <person name="Debuchy R."/>
            <person name="Gladieux P."/>
            <person name="Hiltunen Thoren M."/>
            <person name="Johannesson H."/>
        </authorList>
    </citation>
    <scope>NUCLEOTIDE SEQUENCE</scope>
    <source>
        <strain evidence="2">CBS 955.72</strain>
    </source>
</reference>
<comment type="caution">
    <text evidence="2">The sequence shown here is derived from an EMBL/GenBank/DDBJ whole genome shotgun (WGS) entry which is preliminary data.</text>
</comment>
<organism evidence="2 3">
    <name type="scientific">Lasiosphaeria hispida</name>
    <dbReference type="NCBI Taxonomy" id="260671"/>
    <lineage>
        <taxon>Eukaryota</taxon>
        <taxon>Fungi</taxon>
        <taxon>Dikarya</taxon>
        <taxon>Ascomycota</taxon>
        <taxon>Pezizomycotina</taxon>
        <taxon>Sordariomycetes</taxon>
        <taxon>Sordariomycetidae</taxon>
        <taxon>Sordariales</taxon>
        <taxon>Lasiosphaeriaceae</taxon>
        <taxon>Lasiosphaeria</taxon>
    </lineage>
</organism>
<proteinExistence type="predicted"/>
<protein>
    <submittedName>
        <fullName evidence="2">Uncharacterized protein</fullName>
    </submittedName>
</protein>
<evidence type="ECO:0000313" key="2">
    <source>
        <dbReference type="EMBL" id="KAK3359779.1"/>
    </source>
</evidence>
<keyword evidence="3" id="KW-1185">Reference proteome</keyword>
<reference evidence="2" key="2">
    <citation type="submission" date="2023-06" db="EMBL/GenBank/DDBJ databases">
        <authorList>
            <consortium name="Lawrence Berkeley National Laboratory"/>
            <person name="Haridas S."/>
            <person name="Hensen N."/>
            <person name="Bonometti L."/>
            <person name="Westerberg I."/>
            <person name="Brannstrom I.O."/>
            <person name="Guillou S."/>
            <person name="Cros-Aarteil S."/>
            <person name="Calhoun S."/>
            <person name="Kuo A."/>
            <person name="Mondo S."/>
            <person name="Pangilinan J."/>
            <person name="Riley R."/>
            <person name="Labutti K."/>
            <person name="Andreopoulos B."/>
            <person name="Lipzen A."/>
            <person name="Chen C."/>
            <person name="Yanf M."/>
            <person name="Daum C."/>
            <person name="Ng V."/>
            <person name="Clum A."/>
            <person name="Steindorff A."/>
            <person name="Ohm R."/>
            <person name="Martin F."/>
            <person name="Silar P."/>
            <person name="Natvig D."/>
            <person name="Lalanne C."/>
            <person name="Gautier V."/>
            <person name="Ament-Velasquez S.L."/>
            <person name="Kruys A."/>
            <person name="Hutchinson M.I."/>
            <person name="Powell A.J."/>
            <person name="Barry K."/>
            <person name="Miller A.N."/>
            <person name="Grigoriev I.V."/>
            <person name="Debuchy R."/>
            <person name="Gladieux P."/>
            <person name="Thoren M.H."/>
            <person name="Johannesson H."/>
        </authorList>
    </citation>
    <scope>NUCLEOTIDE SEQUENCE</scope>
    <source>
        <strain evidence="2">CBS 955.72</strain>
    </source>
</reference>
<name>A0AAJ0MHZ1_9PEZI</name>
<keyword evidence="1" id="KW-0812">Transmembrane</keyword>
<keyword evidence="1" id="KW-0472">Membrane</keyword>
<dbReference type="Proteomes" id="UP001275084">
    <property type="component" value="Unassembled WGS sequence"/>
</dbReference>
<evidence type="ECO:0000256" key="1">
    <source>
        <dbReference type="SAM" id="Phobius"/>
    </source>
</evidence>
<evidence type="ECO:0000313" key="3">
    <source>
        <dbReference type="Proteomes" id="UP001275084"/>
    </source>
</evidence>